<dbReference type="EMBL" id="MW394391">
    <property type="protein sequence ID" value="QQV92144.1"/>
    <property type="molecule type" value="Genomic_DNA"/>
</dbReference>
<sequence length="195" mass="22372">MKNAEFSYVTTIGATDIGHAHFSFCEELGFFICEQGYSMRSGKAPGADQAYQVGFEKALRDNDYIRDPQIFLPWKTFERHNVFVSDRYDHFNYTAENINKASEIIKDVHPVWDRLTDGQKVFHIRNVFQILGEDCESPSSFLIACAPQDKEGLPKGGTRSAYKIALDRGIPCINIYDLSHQMVYDWLEKVMGELR</sequence>
<dbReference type="Proteomes" id="UP000596381">
    <property type="component" value="Segment"/>
</dbReference>
<organism evidence="1 2">
    <name type="scientific">Klebsiella phage vB_KpM_FBKp24</name>
    <dbReference type="NCBI Taxonomy" id="2801834"/>
    <lineage>
        <taxon>Viruses</taxon>
        <taxon>Duplodnaviria</taxon>
        <taxon>Heunggongvirae</taxon>
        <taxon>Uroviricota</taxon>
        <taxon>Caudoviricetes</taxon>
        <taxon>Chimalliviridae</taxon>
        <taxon>Maaswegvirus</taxon>
        <taxon>Maaswegvirus Kp24</taxon>
    </lineage>
</organism>
<gene>
    <name evidence="1" type="ORF">vBKpMFBKp24_166</name>
</gene>
<evidence type="ECO:0000313" key="2">
    <source>
        <dbReference type="Proteomes" id="UP000596381"/>
    </source>
</evidence>
<evidence type="ECO:0000313" key="1">
    <source>
        <dbReference type="EMBL" id="QQV92144.1"/>
    </source>
</evidence>
<keyword evidence="2" id="KW-1185">Reference proteome</keyword>
<proteinExistence type="predicted"/>
<protein>
    <submittedName>
        <fullName evidence="1">Uncharacterized protein</fullName>
    </submittedName>
</protein>
<reference evidence="1 2" key="1">
    <citation type="submission" date="2020-12" db="EMBL/GenBank/DDBJ databases">
        <title>Genomic characterization of four novel bacteriophages infecting Klebsiella pneumoniae.</title>
        <authorList>
            <person name="Estrada Bonilla B."/>
            <person name="Costa A.R."/>
            <person name="van Rossum T."/>
            <person name="Hagedoorn S."/>
            <person name="Wallinga H."/>
            <person name="Xiao M."/>
            <person name="Song W."/>
            <person name="Haas P.-J."/>
            <person name="Nobrega F.L."/>
            <person name="Brouns S.J.J."/>
        </authorList>
    </citation>
    <scope>NUCLEOTIDE SEQUENCE [LARGE SCALE GENOMIC DNA]</scope>
</reference>
<accession>A0A7U0J5G3</accession>
<name>A0A7U0J5G3_9CAUD</name>